<protein>
    <submittedName>
        <fullName evidence="1">Uncharacterized protein</fullName>
    </submittedName>
</protein>
<evidence type="ECO:0000313" key="1">
    <source>
        <dbReference type="EMBL" id="KAF7839022.1"/>
    </source>
</evidence>
<dbReference type="AlphaFoldDB" id="A0A834X747"/>
<organism evidence="1 2">
    <name type="scientific">Senna tora</name>
    <dbReference type="NCBI Taxonomy" id="362788"/>
    <lineage>
        <taxon>Eukaryota</taxon>
        <taxon>Viridiplantae</taxon>
        <taxon>Streptophyta</taxon>
        <taxon>Embryophyta</taxon>
        <taxon>Tracheophyta</taxon>
        <taxon>Spermatophyta</taxon>
        <taxon>Magnoliopsida</taxon>
        <taxon>eudicotyledons</taxon>
        <taxon>Gunneridae</taxon>
        <taxon>Pentapetalae</taxon>
        <taxon>rosids</taxon>
        <taxon>fabids</taxon>
        <taxon>Fabales</taxon>
        <taxon>Fabaceae</taxon>
        <taxon>Caesalpinioideae</taxon>
        <taxon>Cassia clade</taxon>
        <taxon>Senna</taxon>
    </lineage>
</organism>
<sequence>MMHTKVGVSTWRNEPLSMIAYEGTSLSKALSKMECKTGIKYDMRVRQNREEKEAQNWGKWMGLIIWGRNQVSVDWLKVVQPAATQAG</sequence>
<keyword evidence="2" id="KW-1185">Reference proteome</keyword>
<reference evidence="1" key="1">
    <citation type="submission" date="2020-09" db="EMBL/GenBank/DDBJ databases">
        <title>Genome-Enabled Discovery of Anthraquinone Biosynthesis in Senna tora.</title>
        <authorList>
            <person name="Kang S.-H."/>
            <person name="Pandey R.P."/>
            <person name="Lee C.-M."/>
            <person name="Sim J.-S."/>
            <person name="Jeong J.-T."/>
            <person name="Choi B.-S."/>
            <person name="Jung M."/>
            <person name="Ginzburg D."/>
            <person name="Zhao K."/>
            <person name="Won S.Y."/>
            <person name="Oh T.-J."/>
            <person name="Yu Y."/>
            <person name="Kim N.-H."/>
            <person name="Lee O.R."/>
            <person name="Lee T.-H."/>
            <person name="Bashyal P."/>
            <person name="Kim T.-S."/>
            <person name="Lee W.-H."/>
            <person name="Kawkins C."/>
            <person name="Kim C.-K."/>
            <person name="Kim J.S."/>
            <person name="Ahn B.O."/>
            <person name="Rhee S.Y."/>
            <person name="Sohng J.K."/>
        </authorList>
    </citation>
    <scope>NUCLEOTIDE SEQUENCE</scope>
    <source>
        <tissue evidence="1">Leaf</tissue>
    </source>
</reference>
<comment type="caution">
    <text evidence="1">The sequence shown here is derived from an EMBL/GenBank/DDBJ whole genome shotgun (WGS) entry which is preliminary data.</text>
</comment>
<dbReference type="EMBL" id="JAAIUW010000003">
    <property type="protein sequence ID" value="KAF7839022.1"/>
    <property type="molecule type" value="Genomic_DNA"/>
</dbReference>
<dbReference type="Proteomes" id="UP000634136">
    <property type="component" value="Unassembled WGS sequence"/>
</dbReference>
<proteinExistence type="predicted"/>
<evidence type="ECO:0000313" key="2">
    <source>
        <dbReference type="Proteomes" id="UP000634136"/>
    </source>
</evidence>
<gene>
    <name evidence="1" type="ORF">G2W53_007504</name>
</gene>
<name>A0A834X747_9FABA</name>
<accession>A0A834X747</accession>